<dbReference type="InterPro" id="IPR041108">
    <property type="entry name" value="PP_kinase_C_1"/>
</dbReference>
<feature type="region of interest" description="Disordered" evidence="8">
    <location>
        <begin position="302"/>
        <end position="325"/>
    </location>
</feature>
<dbReference type="AlphaFoldDB" id="A0AAV9IQH5"/>
<keyword evidence="6" id="KW-0378">Hydrolase</keyword>
<evidence type="ECO:0000259" key="9">
    <source>
        <dbReference type="PROSITE" id="PS51462"/>
    </source>
</evidence>
<comment type="caution">
    <text evidence="10">The sequence shown here is derived from an EMBL/GenBank/DDBJ whole genome shotgun (WGS) entry which is preliminary data.</text>
</comment>
<dbReference type="Pfam" id="PF00293">
    <property type="entry name" value="NUDIX"/>
    <property type="match status" value="1"/>
</dbReference>
<dbReference type="PROSITE" id="PS51462">
    <property type="entry name" value="NUDIX"/>
    <property type="match status" value="1"/>
</dbReference>
<dbReference type="PANTHER" id="PTHR30218:SF0">
    <property type="entry name" value="POLYPHOSPHATE KINASE"/>
    <property type="match status" value="1"/>
</dbReference>
<keyword evidence="2" id="KW-0597">Phosphoprotein</keyword>
<dbReference type="GO" id="GO:0006799">
    <property type="term" value="P:polyphosphate biosynthetic process"/>
    <property type="evidence" value="ECO:0007669"/>
    <property type="project" value="InterPro"/>
</dbReference>
<keyword evidence="11" id="KW-1185">Reference proteome</keyword>
<keyword evidence="4" id="KW-0547">Nucleotide-binding</keyword>
<dbReference type="CDD" id="cd09168">
    <property type="entry name" value="PLDc_PaPPK1_C2_like"/>
    <property type="match status" value="1"/>
</dbReference>
<dbReference type="InterPro" id="IPR024953">
    <property type="entry name" value="PP_kinase_middle"/>
</dbReference>
<dbReference type="InterPro" id="IPR036832">
    <property type="entry name" value="PPK_N_dom_sf"/>
</dbReference>
<feature type="compositionally biased region" description="Basic and acidic residues" evidence="8">
    <location>
        <begin position="856"/>
        <end position="874"/>
    </location>
</feature>
<accession>A0AAV9IQH5</accession>
<keyword evidence="7" id="KW-0067">ATP-binding</keyword>
<dbReference type="InterPro" id="IPR025200">
    <property type="entry name" value="PPK_C_dom2"/>
</dbReference>
<dbReference type="EMBL" id="JANCYW010000001">
    <property type="protein sequence ID" value="KAK4534278.1"/>
    <property type="molecule type" value="Genomic_DNA"/>
</dbReference>
<feature type="region of interest" description="Disordered" evidence="8">
    <location>
        <begin position="856"/>
        <end position="879"/>
    </location>
</feature>
<feature type="region of interest" description="Disordered" evidence="8">
    <location>
        <begin position="1"/>
        <end position="47"/>
    </location>
</feature>
<reference evidence="10 11" key="1">
    <citation type="submission" date="2022-07" db="EMBL/GenBank/DDBJ databases">
        <title>Genome-wide signatures of adaptation to extreme environments.</title>
        <authorList>
            <person name="Cho C.H."/>
            <person name="Yoon H.S."/>
        </authorList>
    </citation>
    <scope>NUCLEOTIDE SEQUENCE [LARGE SCALE GENOMIC DNA]</scope>
    <source>
        <strain evidence="10 11">DBV 063 E5</strain>
    </source>
</reference>
<evidence type="ECO:0000313" key="10">
    <source>
        <dbReference type="EMBL" id="KAK4534278.1"/>
    </source>
</evidence>
<dbReference type="Pfam" id="PF13090">
    <property type="entry name" value="PP_kinase_C"/>
    <property type="match status" value="1"/>
</dbReference>
<evidence type="ECO:0000256" key="1">
    <source>
        <dbReference type="ARBA" id="ARBA00012960"/>
    </source>
</evidence>
<protein>
    <recommendedName>
        <fullName evidence="1">ATP-polyphosphate phosphotransferase</fullName>
        <ecNumber evidence="1">2.7.4.1</ecNumber>
    </recommendedName>
</protein>
<dbReference type="SUPFAM" id="SSF56024">
    <property type="entry name" value="Phospholipase D/nuclease"/>
    <property type="match status" value="2"/>
</dbReference>
<dbReference type="SUPFAM" id="SSF143724">
    <property type="entry name" value="PHP14-like"/>
    <property type="match status" value="1"/>
</dbReference>
<organism evidence="10 11">
    <name type="scientific">Cyanidium caldarium</name>
    <name type="common">Red alga</name>
    <dbReference type="NCBI Taxonomy" id="2771"/>
    <lineage>
        <taxon>Eukaryota</taxon>
        <taxon>Rhodophyta</taxon>
        <taxon>Bangiophyceae</taxon>
        <taxon>Cyanidiales</taxon>
        <taxon>Cyanidiaceae</taxon>
        <taxon>Cyanidium</taxon>
    </lineage>
</organism>
<dbReference type="SUPFAM" id="SSF55811">
    <property type="entry name" value="Nudix"/>
    <property type="match status" value="1"/>
</dbReference>
<dbReference type="Proteomes" id="UP001301350">
    <property type="component" value="Unassembled WGS sequence"/>
</dbReference>
<dbReference type="Pfam" id="PF17941">
    <property type="entry name" value="PP_kinase_C_1"/>
    <property type="match status" value="1"/>
</dbReference>
<dbReference type="PROSITE" id="PS00893">
    <property type="entry name" value="NUDIX_BOX"/>
    <property type="match status" value="1"/>
</dbReference>
<dbReference type="GO" id="GO:0016462">
    <property type="term" value="F:pyrophosphatase activity"/>
    <property type="evidence" value="ECO:0007669"/>
    <property type="project" value="InterPro"/>
</dbReference>
<dbReference type="InterPro" id="IPR015797">
    <property type="entry name" value="NUDIX_hydrolase-like_dom_sf"/>
</dbReference>
<dbReference type="PANTHER" id="PTHR30218">
    <property type="entry name" value="POLYPHOSPHATE KINASE"/>
    <property type="match status" value="1"/>
</dbReference>
<dbReference type="InterPro" id="IPR025198">
    <property type="entry name" value="PPK_N_dom"/>
</dbReference>
<dbReference type="Gene3D" id="1.20.58.310">
    <property type="entry name" value="Polyphosphate kinase N-terminal domain"/>
    <property type="match status" value="1"/>
</dbReference>
<name>A0AAV9IQH5_CYACA</name>
<dbReference type="Gene3D" id="3.30.870.10">
    <property type="entry name" value="Endonuclease Chain A"/>
    <property type="match status" value="2"/>
</dbReference>
<evidence type="ECO:0000256" key="4">
    <source>
        <dbReference type="ARBA" id="ARBA00022741"/>
    </source>
</evidence>
<evidence type="ECO:0000256" key="6">
    <source>
        <dbReference type="ARBA" id="ARBA00022801"/>
    </source>
</evidence>
<dbReference type="GO" id="GO:0005524">
    <property type="term" value="F:ATP binding"/>
    <property type="evidence" value="ECO:0007669"/>
    <property type="project" value="UniProtKB-KW"/>
</dbReference>
<dbReference type="Gene3D" id="3.90.79.10">
    <property type="entry name" value="Nucleoside Triphosphate Pyrophosphohydrolase"/>
    <property type="match status" value="1"/>
</dbReference>
<evidence type="ECO:0000313" key="11">
    <source>
        <dbReference type="Proteomes" id="UP001301350"/>
    </source>
</evidence>
<dbReference type="InterPro" id="IPR036830">
    <property type="entry name" value="PP_kinase_middle_dom_sf"/>
</dbReference>
<evidence type="ECO:0000256" key="3">
    <source>
        <dbReference type="ARBA" id="ARBA00022679"/>
    </source>
</evidence>
<dbReference type="Pfam" id="PF13089">
    <property type="entry name" value="PP_kinase_N"/>
    <property type="match status" value="1"/>
</dbReference>
<dbReference type="InterPro" id="IPR003414">
    <property type="entry name" value="PP_kinase"/>
</dbReference>
<keyword evidence="5" id="KW-0418">Kinase</keyword>
<evidence type="ECO:0000256" key="2">
    <source>
        <dbReference type="ARBA" id="ARBA00022553"/>
    </source>
</evidence>
<dbReference type="GO" id="GO:0009358">
    <property type="term" value="C:polyphosphate kinase complex"/>
    <property type="evidence" value="ECO:0007669"/>
    <property type="project" value="InterPro"/>
</dbReference>
<sequence length="1066" mass="118646">MVVPATANCTTATSPPPRGQRANPVAPPRPAAGDTVAPTPVSRLFGNAGNTSEQVYEMLDSDEDEVNDSLEVDMHSGWIPRLHELTVEPGAVETPAEEVALAARMGRASVVGSPSEEGVETPPIICPPEPIWPCPDDLRDLTPAELARSSDVFMQVAEELHFHWRVLKLGTEPVQPTPWLERLKFLCIVSSNLDEYFSKYMYDMSKTMRPLYERITEAVREITRQQEECFTWVILPALEKYDVRLLTYSALNVVQLQEVDAAFRTRLMPLLTPLTLDPTHPFPLLRSNALYLAVLLQGDSEDTPDASLSPSLSSPRASPAPPNAARDETIVGMLPAGMHVAWLRVPPSSRRFLQIDNERHVLPVEQAIIHNLGALFEDVTVLSAYPFRVTRNTKLELDKLELEATADFLTVVEENLRERQRRGAVRLEVSRDMPERLVTLLREQLHLEPAAVYRSRAPIVGLKDCFALTGVSVPALLYPPWRFKTPTLLGGYKYAVLRDQTSHMFSIMRHNDLLVSFPRHSFAETTLRFLESAARDPQVRLIKMVLYRCGNDSPVVQALIEAARRGVDVNVLVELKASFDEDQNVLYARMLQEAGCNVAYGVKGYKTHAKLILVVREEDGALVSYGNVATGNYNATTAKIYTDLSLFTCNPDICADVMDLFNVFTGYSAKRTFRKLLVSPVNMLDRFLQLIQQEVDAARAGHPARIICQCNGLTEVRITQRLYEASMAGVRIDMVVRGVCRVRPGVPGVSDNIRVVSLLGRFLLHARVFYFANGQGVGRPAYFIGSADWRSRNLYSRLEVVAPVEDKYLQHRLWRHLNQLLSDSVSGWEMLPDGRYFKGDSAALGRLRESVVTAREEAKAEVEKPRDIPSHLSDDGNASSVDVQQLPVVRKAGCVPVRVSRRPEAASADPTVGRKYEVLLITSTSSSSAAVAGNSLPLNNPSVTWVFAKGSIAYGEDGRDAAIREALEEAGVRGQLGPLVSITYKRKRRTVVATEMHILYVTQQLSHWGEDGQRVRRWFTMDEAAKVLTKEYLLNTLVRAREILGEGTHSGEVEGERESTAPQASP</sequence>
<evidence type="ECO:0000256" key="8">
    <source>
        <dbReference type="SAM" id="MobiDB-lite"/>
    </source>
</evidence>
<dbReference type="InterPro" id="IPR047198">
    <property type="entry name" value="DDP-like_NUDIX"/>
</dbReference>
<feature type="compositionally biased region" description="Low complexity" evidence="8">
    <location>
        <begin position="305"/>
        <end position="317"/>
    </location>
</feature>
<dbReference type="InterPro" id="IPR020084">
    <property type="entry name" value="NUDIX_hydrolase_CS"/>
</dbReference>
<dbReference type="CDD" id="cd04666">
    <property type="entry name" value="NUDIX_DIPP2_like_Nudt4"/>
    <property type="match status" value="1"/>
</dbReference>
<dbReference type="Pfam" id="PF02503">
    <property type="entry name" value="PP_kinase"/>
    <property type="match status" value="1"/>
</dbReference>
<proteinExistence type="predicted"/>
<keyword evidence="3" id="KW-0808">Transferase</keyword>
<evidence type="ECO:0000256" key="7">
    <source>
        <dbReference type="ARBA" id="ARBA00022840"/>
    </source>
</evidence>
<dbReference type="SUPFAM" id="SSF140356">
    <property type="entry name" value="PPK N-terminal domain-like"/>
    <property type="match status" value="1"/>
</dbReference>
<feature type="domain" description="Nudix hydrolase" evidence="9">
    <location>
        <begin position="901"/>
        <end position="1042"/>
    </location>
</feature>
<dbReference type="NCBIfam" id="TIGR03705">
    <property type="entry name" value="poly_P_kin"/>
    <property type="match status" value="1"/>
</dbReference>
<dbReference type="EC" id="2.7.4.1" evidence="1"/>
<gene>
    <name evidence="10" type="ORF">CDCA_CDCA01G0303</name>
</gene>
<dbReference type="GO" id="GO:0008976">
    <property type="term" value="F:polyphosphate kinase activity"/>
    <property type="evidence" value="ECO:0007669"/>
    <property type="project" value="UniProtKB-EC"/>
</dbReference>
<dbReference type="InterPro" id="IPR000086">
    <property type="entry name" value="NUDIX_hydrolase_dom"/>
</dbReference>
<evidence type="ECO:0000256" key="5">
    <source>
        <dbReference type="ARBA" id="ARBA00022777"/>
    </source>
</evidence>
<dbReference type="Gene3D" id="3.30.1840.10">
    <property type="entry name" value="Polyphosphate kinase middle domain"/>
    <property type="match status" value="1"/>
</dbReference>